<name>A0A7C5YRG6_9CREN</name>
<reference evidence="2" key="1">
    <citation type="journal article" date="2020" name="mSystems">
        <title>Genome- and Community-Level Interaction Insights into Carbon Utilization and Element Cycling Functions of Hydrothermarchaeota in Hydrothermal Sediment.</title>
        <authorList>
            <person name="Zhou Z."/>
            <person name="Liu Y."/>
            <person name="Xu W."/>
            <person name="Pan J."/>
            <person name="Luo Z.H."/>
            <person name="Li M."/>
        </authorList>
    </citation>
    <scope>NUCLEOTIDE SEQUENCE [LARGE SCALE GENOMIC DNA]</scope>
    <source>
        <strain evidence="2">SpSt-1</strain>
        <strain evidence="1">SpSt-1121</strain>
    </source>
</reference>
<evidence type="ECO:0000313" key="1">
    <source>
        <dbReference type="EMBL" id="HHP82608.1"/>
    </source>
</evidence>
<protein>
    <submittedName>
        <fullName evidence="2">DUF371 domain-containing protein</fullName>
    </submittedName>
</protein>
<accession>A0A7C5YRG6</accession>
<gene>
    <name evidence="2" type="ORF">ENL47_00065</name>
    <name evidence="1" type="ORF">ENM84_08125</name>
</gene>
<dbReference type="AlphaFoldDB" id="A0A7C5YRG6"/>
<dbReference type="EMBL" id="DRZI01000346">
    <property type="protein sequence ID" value="HHP82608.1"/>
    <property type="molecule type" value="Genomic_DNA"/>
</dbReference>
<dbReference type="Gene3D" id="2.60.120.630">
    <property type="entry name" value="mth639 domain like"/>
    <property type="match status" value="1"/>
</dbReference>
<dbReference type="Pfam" id="PF04027">
    <property type="entry name" value="DUF371"/>
    <property type="match status" value="1"/>
</dbReference>
<dbReference type="InterPro" id="IPR007171">
    <property type="entry name" value="DUF371"/>
</dbReference>
<dbReference type="EMBL" id="DRUB01000001">
    <property type="protein sequence ID" value="HHR95250.1"/>
    <property type="molecule type" value="Genomic_DNA"/>
</dbReference>
<comment type="caution">
    <text evidence="2">The sequence shown here is derived from an EMBL/GenBank/DDBJ whole genome shotgun (WGS) entry which is preliminary data.</text>
</comment>
<organism evidence="2">
    <name type="scientific">Ignisphaera aggregans</name>
    <dbReference type="NCBI Taxonomy" id="334771"/>
    <lineage>
        <taxon>Archaea</taxon>
        <taxon>Thermoproteota</taxon>
        <taxon>Thermoprotei</taxon>
        <taxon>Desulfurococcales</taxon>
        <taxon>Desulfurococcaceae</taxon>
        <taxon>Ignisphaera</taxon>
    </lineage>
</organism>
<dbReference type="InterPro" id="IPR023131">
    <property type="entry name" value="Mth639-like_dom_sf"/>
</dbReference>
<sequence>MIHSNVEIYSEYVEARGHKSIKALHSSTFELTKDSDLSERGDCIIGVKLDKGLKELNKDFKEALKKDSSIVMILLQVDDIKETVLARGNSRLILEDDRRIVVRRSRFIGPETIAIESNKAAKDLNRDLIKKLQSSESVLHITIYVLDISKIIV</sequence>
<proteinExistence type="predicted"/>
<dbReference type="PANTHER" id="PTHR40696:SF1">
    <property type="entry name" value="DUF371 DOMAIN-CONTAINING PROTEIN"/>
    <property type="match status" value="1"/>
</dbReference>
<evidence type="ECO:0000313" key="2">
    <source>
        <dbReference type="EMBL" id="HHR95250.1"/>
    </source>
</evidence>
<dbReference type="PANTHER" id="PTHR40696">
    <property type="entry name" value="DUF371 FAMILY PROTEIN"/>
    <property type="match status" value="1"/>
</dbReference>